<dbReference type="InterPro" id="IPR012910">
    <property type="entry name" value="Plug_dom"/>
</dbReference>
<dbReference type="AlphaFoldDB" id="A0A098LG47"/>
<dbReference type="InterPro" id="IPR039426">
    <property type="entry name" value="TonB-dep_rcpt-like"/>
</dbReference>
<protein>
    <recommendedName>
        <fullName evidence="8">TonB-dependent receptor plug domain-containing protein</fullName>
    </recommendedName>
</protein>
<dbReference type="SUPFAM" id="SSF56935">
    <property type="entry name" value="Porins"/>
    <property type="match status" value="1"/>
</dbReference>
<feature type="domain" description="TonB-dependent receptor plug" evidence="8">
    <location>
        <begin position="108"/>
        <end position="230"/>
    </location>
</feature>
<dbReference type="eggNOG" id="COG1629">
    <property type="taxonomic scope" value="Bacteria"/>
</dbReference>
<evidence type="ECO:0000259" key="8">
    <source>
        <dbReference type="Pfam" id="PF07715"/>
    </source>
</evidence>
<dbReference type="InterPro" id="IPR023997">
    <property type="entry name" value="TonB-dep_OMP_SusC/RagA_CS"/>
</dbReference>
<gene>
    <name evidence="9" type="ORF">MYP_2296</name>
</gene>
<dbReference type="GO" id="GO:0009279">
    <property type="term" value="C:cell outer membrane"/>
    <property type="evidence" value="ECO:0007669"/>
    <property type="project" value="UniProtKB-SubCell"/>
</dbReference>
<dbReference type="Pfam" id="PF13715">
    <property type="entry name" value="CarbopepD_reg_2"/>
    <property type="match status" value="1"/>
</dbReference>
<accession>A0A098LG47</accession>
<keyword evidence="4 7" id="KW-0812">Transmembrane</keyword>
<evidence type="ECO:0000313" key="9">
    <source>
        <dbReference type="EMBL" id="GAL85068.1"/>
    </source>
</evidence>
<name>A0A098LG47_9BACT</name>
<reference evidence="9 10" key="1">
    <citation type="submission" date="2014-09" db="EMBL/GenBank/DDBJ databases">
        <title>Sporocytophaga myxococcoides PG-01 genome sequencing.</title>
        <authorList>
            <person name="Liu L."/>
            <person name="Gao P.J."/>
            <person name="Chen G.J."/>
            <person name="Wang L.S."/>
        </authorList>
    </citation>
    <scope>NUCLEOTIDE SEQUENCE [LARGE SCALE GENOMIC DNA]</scope>
    <source>
        <strain evidence="9 10">PG-01</strain>
    </source>
</reference>
<dbReference type="Proteomes" id="UP000030185">
    <property type="component" value="Unassembled WGS sequence"/>
</dbReference>
<dbReference type="InterPro" id="IPR008969">
    <property type="entry name" value="CarboxyPept-like_regulatory"/>
</dbReference>
<keyword evidence="3 7" id="KW-1134">Transmembrane beta strand</keyword>
<keyword evidence="2 7" id="KW-0813">Transport</keyword>
<proteinExistence type="inferred from homology"/>
<dbReference type="EMBL" id="BBLT01000004">
    <property type="protein sequence ID" value="GAL85068.1"/>
    <property type="molecule type" value="Genomic_DNA"/>
</dbReference>
<dbReference type="InterPro" id="IPR023996">
    <property type="entry name" value="TonB-dep_OMP_SusC/RagA"/>
</dbReference>
<sequence length="991" mass="108645">MVILGIHTVTSAQEVLKGKIADDKTGEPLVGAVLKIKDTEEGSVTDIDGNYEFTTTHPFPFTLVVKYAGYEQKEVEIYESLEEDLTIKLKNSSLLNEVVVVGYGTQKRSDLTGSVATVSEEVLKTPVTSVDKLLQGSVSGVQVTQSSGQPGGAVSIRIRGGNSINGGNEPLYVIDGFPVYNDNSDANAGVTSGGSINALASLNPSDIESIDVLKDASATAIYGARGANGVVIITTKKGKAGQNTVSYDSYYGVSKVINTIDVLTDAKQWAQLKNDARINSGKTPYYTQGQIDSMSGGTDWQKEAFREAGFQNHQVTFRGGDEKTRFSISGNYYKQNGVLENTDFKRYSGRLNLEHNFTQKFKVGTNLTGSQTSAQVANDNIVRFLLLMPPTVPVRDANGKYTYQSAFETPIGNPIATLKNVVNRTNTFRLLGNVYGDYTLMKGLTARVSLGTDIINNKQNLYIPSTIYQGANTNSTGTASIGSKFVNTWLNENTLNYSTVIGNRHSINAVGGFTQQYYKSEAVTAGSQQFVSDDLTYNDLSTGSIYLKPTSNTADWGLQSFLGRINYSYAQKYYLTVTGRADGSSRFGKNNKWGFFPSAALAWNLNRESFLASSNYISTFKLRLSGGITGNQEIGLYQSLSTLSTNTYFFNNQTVIGFSPNRISNPDLTWERTRQYDAGVDIAILNNKINLTIDAYYKKTSDLLLNVPIPYTTGQSTALQNYGVVSNKGLELGLSTQNIKTEKFNWTTSFIYSMNRNKVESLGDGVEYIISGQSIAKVGQSLGSFYGYKSVGIYQTGESTPGSIKYADINGDGKITQDGDRVVIGNAQPKFLAGLTNNFYYKNFDLSIFFYASYGNKVFNQNRQQLEQLTGQQNASTEALDRWTPSNPSATMPKAFEDPAVIVSDRHVEDASFLRLKNIVLGYTLPANLINKTRFGNVRFYIAAQNIMTWTKYTGFDPEVSRNEQSTLTQGVDYGVYPNSKSYQVGLNVTF</sequence>
<evidence type="ECO:0000256" key="4">
    <source>
        <dbReference type="ARBA" id="ARBA00022692"/>
    </source>
</evidence>
<dbReference type="Gene3D" id="2.170.130.10">
    <property type="entry name" value="TonB-dependent receptor, plug domain"/>
    <property type="match status" value="1"/>
</dbReference>
<keyword evidence="5 7" id="KW-0472">Membrane</keyword>
<dbReference type="Gene3D" id="2.60.40.1120">
    <property type="entry name" value="Carboxypeptidase-like, regulatory domain"/>
    <property type="match status" value="1"/>
</dbReference>
<dbReference type="NCBIfam" id="TIGR04056">
    <property type="entry name" value="OMP_RagA_SusC"/>
    <property type="match status" value="1"/>
</dbReference>
<dbReference type="NCBIfam" id="TIGR04057">
    <property type="entry name" value="SusC_RagA_signa"/>
    <property type="match status" value="1"/>
</dbReference>
<evidence type="ECO:0000256" key="6">
    <source>
        <dbReference type="ARBA" id="ARBA00023237"/>
    </source>
</evidence>
<dbReference type="SUPFAM" id="SSF49464">
    <property type="entry name" value="Carboxypeptidase regulatory domain-like"/>
    <property type="match status" value="1"/>
</dbReference>
<keyword evidence="6 7" id="KW-0998">Cell outer membrane</keyword>
<comment type="caution">
    <text evidence="9">The sequence shown here is derived from an EMBL/GenBank/DDBJ whole genome shotgun (WGS) entry which is preliminary data.</text>
</comment>
<evidence type="ECO:0000256" key="5">
    <source>
        <dbReference type="ARBA" id="ARBA00023136"/>
    </source>
</evidence>
<evidence type="ECO:0000256" key="2">
    <source>
        <dbReference type="ARBA" id="ARBA00022448"/>
    </source>
</evidence>
<dbReference type="Pfam" id="PF07715">
    <property type="entry name" value="Plug"/>
    <property type="match status" value="1"/>
</dbReference>
<dbReference type="STRING" id="153721.MYP_2296"/>
<keyword evidence="10" id="KW-1185">Reference proteome</keyword>
<dbReference type="InterPro" id="IPR036942">
    <property type="entry name" value="Beta-barrel_TonB_sf"/>
</dbReference>
<organism evidence="9 10">
    <name type="scientific">Sporocytophaga myxococcoides</name>
    <dbReference type="NCBI Taxonomy" id="153721"/>
    <lineage>
        <taxon>Bacteria</taxon>
        <taxon>Pseudomonadati</taxon>
        <taxon>Bacteroidota</taxon>
        <taxon>Cytophagia</taxon>
        <taxon>Cytophagales</taxon>
        <taxon>Cytophagaceae</taxon>
        <taxon>Sporocytophaga</taxon>
    </lineage>
</organism>
<evidence type="ECO:0000256" key="7">
    <source>
        <dbReference type="PROSITE-ProRule" id="PRU01360"/>
    </source>
</evidence>
<dbReference type="Gene3D" id="2.40.170.20">
    <property type="entry name" value="TonB-dependent receptor, beta-barrel domain"/>
    <property type="match status" value="1"/>
</dbReference>
<evidence type="ECO:0000256" key="3">
    <source>
        <dbReference type="ARBA" id="ARBA00022452"/>
    </source>
</evidence>
<dbReference type="InterPro" id="IPR037066">
    <property type="entry name" value="Plug_dom_sf"/>
</dbReference>
<evidence type="ECO:0000256" key="1">
    <source>
        <dbReference type="ARBA" id="ARBA00004571"/>
    </source>
</evidence>
<evidence type="ECO:0000313" key="10">
    <source>
        <dbReference type="Proteomes" id="UP000030185"/>
    </source>
</evidence>
<dbReference type="PROSITE" id="PS52016">
    <property type="entry name" value="TONB_DEPENDENT_REC_3"/>
    <property type="match status" value="1"/>
</dbReference>
<dbReference type="FunFam" id="2.170.130.10:FF:000008">
    <property type="entry name" value="SusC/RagA family TonB-linked outer membrane protein"/>
    <property type="match status" value="1"/>
</dbReference>
<comment type="similarity">
    <text evidence="7">Belongs to the TonB-dependent receptor family.</text>
</comment>
<comment type="subcellular location">
    <subcellularLocation>
        <location evidence="1 7">Cell outer membrane</location>
        <topology evidence="1 7">Multi-pass membrane protein</topology>
    </subcellularLocation>
</comment>